<organism evidence="1 2">
    <name type="scientific">Babesia ovata</name>
    <dbReference type="NCBI Taxonomy" id="189622"/>
    <lineage>
        <taxon>Eukaryota</taxon>
        <taxon>Sar</taxon>
        <taxon>Alveolata</taxon>
        <taxon>Apicomplexa</taxon>
        <taxon>Aconoidasida</taxon>
        <taxon>Piroplasmida</taxon>
        <taxon>Babesiidae</taxon>
        <taxon>Babesia</taxon>
    </lineage>
</organism>
<proteinExistence type="predicted"/>
<dbReference type="Proteomes" id="UP000236319">
    <property type="component" value="Unassembled WGS sequence"/>
</dbReference>
<dbReference type="RefSeq" id="XP_028868893.1">
    <property type="nucleotide sequence ID" value="XM_029013060.1"/>
</dbReference>
<dbReference type="OrthoDB" id="1668230at2759"/>
<dbReference type="VEuPathDB" id="PiroplasmaDB:BOVATA_041430"/>
<reference evidence="1 2" key="1">
    <citation type="journal article" date="2017" name="BMC Genomics">
        <title>Whole-genome assembly of Babesia ovata and comparative genomics between closely related pathogens.</title>
        <authorList>
            <person name="Yamagishi J."/>
            <person name="Asada M."/>
            <person name="Hakimi H."/>
            <person name="Tanaka T.Q."/>
            <person name="Sugimoto C."/>
            <person name="Kawazu S."/>
        </authorList>
    </citation>
    <scope>NUCLEOTIDE SEQUENCE [LARGE SCALE GENOMIC DNA]</scope>
    <source>
        <strain evidence="1 2">Miyake</strain>
    </source>
</reference>
<gene>
    <name evidence="1" type="ORF">BOVATA_041430</name>
</gene>
<sequence length="221" mass="25325">MLSSCSIPFLAAITRISPASCSVPMRKPAKPNKDKDRKKTQQTVGITRYVPYIPPSLVSDTVGALKDRESLAAVLDLVCSPVAPAESSEDRALFQRVAEAYRSYQEALNERYLERELKIRDNVLEAIHNLPEHLYDEAVRSESEHMPEALTFQHAFRTQLVESELSDFEIDKLDAYRLLMYLRFPYLDVKARQPGLFWLEEKKAISRQKQASLLARKKKVK</sequence>
<evidence type="ECO:0000313" key="1">
    <source>
        <dbReference type="EMBL" id="GBE62650.1"/>
    </source>
</evidence>
<protein>
    <submittedName>
        <fullName evidence="1">Uncharacterized protein</fullName>
    </submittedName>
</protein>
<dbReference type="AlphaFoldDB" id="A0A2H6KI39"/>
<name>A0A2H6KI39_9APIC</name>
<accession>A0A2H6KI39</accession>
<comment type="caution">
    <text evidence="1">The sequence shown here is derived from an EMBL/GenBank/DDBJ whole genome shotgun (WGS) entry which is preliminary data.</text>
</comment>
<keyword evidence="2" id="KW-1185">Reference proteome</keyword>
<evidence type="ECO:0000313" key="2">
    <source>
        <dbReference type="Proteomes" id="UP000236319"/>
    </source>
</evidence>
<dbReference type="EMBL" id="BDSA01000006">
    <property type="protein sequence ID" value="GBE62650.1"/>
    <property type="molecule type" value="Genomic_DNA"/>
</dbReference>
<dbReference type="GeneID" id="39876420"/>